<accession>A0ABS9QPV1</accession>
<evidence type="ECO:0000256" key="1">
    <source>
        <dbReference type="SAM" id="MobiDB-lite"/>
    </source>
</evidence>
<evidence type="ECO:0000313" key="2">
    <source>
        <dbReference type="EMBL" id="MCG9962362.1"/>
    </source>
</evidence>
<reference evidence="2 3" key="1">
    <citation type="submission" date="2020-08" db="EMBL/GenBank/DDBJ databases">
        <title>Whole genome sequence of Shewanella sp strain PS-2.</title>
        <authorList>
            <person name="Das S.K."/>
        </authorList>
    </citation>
    <scope>NUCLEOTIDE SEQUENCE [LARGE SCALE GENOMIC DNA]</scope>
    <source>
        <strain evidence="2 3">PS-2</strain>
    </source>
</reference>
<feature type="region of interest" description="Disordered" evidence="1">
    <location>
        <begin position="69"/>
        <end position="88"/>
    </location>
</feature>
<feature type="compositionally biased region" description="Basic residues" evidence="1">
    <location>
        <begin position="71"/>
        <end position="88"/>
    </location>
</feature>
<organism evidence="2 3">
    <name type="scientific">Shewanella cutis</name>
    <dbReference type="NCBI Taxonomy" id="2766780"/>
    <lineage>
        <taxon>Bacteria</taxon>
        <taxon>Pseudomonadati</taxon>
        <taxon>Pseudomonadota</taxon>
        <taxon>Gammaproteobacteria</taxon>
        <taxon>Alteromonadales</taxon>
        <taxon>Shewanellaceae</taxon>
        <taxon>Shewanella</taxon>
    </lineage>
</organism>
<name>A0ABS9QPV1_9GAMM</name>
<dbReference type="RefSeq" id="WP_240129170.1">
    <property type="nucleotide sequence ID" value="NZ_JACSDI010000001.1"/>
</dbReference>
<evidence type="ECO:0000313" key="3">
    <source>
        <dbReference type="Proteomes" id="UP000829384"/>
    </source>
</evidence>
<proteinExistence type="predicted"/>
<comment type="caution">
    <text evidence="2">The sequence shown here is derived from an EMBL/GenBank/DDBJ whole genome shotgun (WGS) entry which is preliminary data.</text>
</comment>
<sequence length="88" mass="10012">MSKTIVLIGGDGVGKSMLRRVLMELNLKLDLSHKVVIAESNRVTKVDGDVSCSVEITLPDCLKEPAEIRHLSRRNKSDRKRNRADRWR</sequence>
<protein>
    <submittedName>
        <fullName evidence="2">Uncharacterized protein</fullName>
    </submittedName>
</protein>
<dbReference type="EMBL" id="JACSDI010000001">
    <property type="protein sequence ID" value="MCG9962362.1"/>
    <property type="molecule type" value="Genomic_DNA"/>
</dbReference>
<gene>
    <name evidence="2" type="ORF">H9J30_00185</name>
</gene>
<keyword evidence="3" id="KW-1185">Reference proteome</keyword>
<dbReference type="Proteomes" id="UP000829384">
    <property type="component" value="Unassembled WGS sequence"/>
</dbReference>